<dbReference type="EMBL" id="CP002780">
    <property type="protein sequence ID" value="AEG61425.1"/>
    <property type="molecule type" value="Genomic_DNA"/>
</dbReference>
<sequence length="255" mass="28880">MKKISSLLLTIIFLFSYALPALAVSSEKYDGQSKKYEILMEKKIEEDKNKLLERAKAGITDDPSDLNPETAILINDETKEETKIPVLKTTQMYKKVKLSDGTISEYYVTDSFSAFAITPLGIIPSFQDDDWDVTGGFYAWGRVSYTKSYLNGYDTVRLYQCEGGWEDHDPTGSISNMNVKYGQSGQRADNNKPFETWLDKKPSSSTFSYYAPDNWPELRKDITFGLQMGETLSATCSAQGSTWNFKVTINKKSNW</sequence>
<accession>F6DVG5</accession>
<reference evidence="2 3" key="2">
    <citation type="journal article" date="2012" name="Stand. Genomic Sci.">
        <title>Complete genome sequence of the sulfate-reducing firmicute Desulfotomaculum ruminis type strain (DL(T)).</title>
        <authorList>
            <person name="Spring S."/>
            <person name="Visser M."/>
            <person name="Lu M."/>
            <person name="Copeland A."/>
            <person name="Lapidus A."/>
            <person name="Lucas S."/>
            <person name="Cheng J.F."/>
            <person name="Han C."/>
            <person name="Tapia R."/>
            <person name="Goodwin L.A."/>
            <person name="Pitluck S."/>
            <person name="Ivanova N."/>
            <person name="Land M."/>
            <person name="Hauser L."/>
            <person name="Larimer F."/>
            <person name="Rohde M."/>
            <person name="Goker M."/>
            <person name="Detter J.C."/>
            <person name="Kyrpides N.C."/>
            <person name="Woyke T."/>
            <person name="Schaap P.J."/>
            <person name="Plugge C.M."/>
            <person name="Muyzer G."/>
            <person name="Kuever J."/>
            <person name="Pereira I.A."/>
            <person name="Parshina S.N."/>
            <person name="Bernier-Latmani R."/>
            <person name="Stams A.J."/>
            <person name="Klenk H.P."/>
        </authorList>
    </citation>
    <scope>NUCLEOTIDE SEQUENCE [LARGE SCALE GENOMIC DNA]</scope>
    <source>
        <strain evidence="3">ATCC 23193 / DSM 2154 / NCIB 8452 / DL</strain>
    </source>
</reference>
<dbReference type="eggNOG" id="ENOG50334DB">
    <property type="taxonomic scope" value="Bacteria"/>
</dbReference>
<name>F6DVG5_DESRL</name>
<evidence type="ECO:0000313" key="3">
    <source>
        <dbReference type="Proteomes" id="UP000009234"/>
    </source>
</evidence>
<keyword evidence="3" id="KW-1185">Reference proteome</keyword>
<dbReference type="Proteomes" id="UP000009234">
    <property type="component" value="Chromosome"/>
</dbReference>
<proteinExistence type="predicted"/>
<gene>
    <name evidence="2" type="ordered locus">Desru_3219</name>
</gene>
<dbReference type="STRING" id="696281.Desru_3219"/>
<keyword evidence="1" id="KW-0732">Signal</keyword>
<evidence type="ECO:0000313" key="2">
    <source>
        <dbReference type="EMBL" id="AEG61425.1"/>
    </source>
</evidence>
<organism evidence="2 3">
    <name type="scientific">Desulforamulus ruminis (strain ATCC 23193 / DSM 2154 / NCIMB 8452 / DL)</name>
    <name type="common">Desulfotomaculum ruminis</name>
    <dbReference type="NCBI Taxonomy" id="696281"/>
    <lineage>
        <taxon>Bacteria</taxon>
        <taxon>Bacillati</taxon>
        <taxon>Bacillota</taxon>
        <taxon>Clostridia</taxon>
        <taxon>Eubacteriales</taxon>
        <taxon>Peptococcaceae</taxon>
        <taxon>Desulforamulus</taxon>
    </lineage>
</organism>
<dbReference type="RefSeq" id="WP_013843171.1">
    <property type="nucleotide sequence ID" value="NC_015589.1"/>
</dbReference>
<protein>
    <submittedName>
        <fullName evidence="2">Uncharacterized protein</fullName>
    </submittedName>
</protein>
<evidence type="ECO:0000256" key="1">
    <source>
        <dbReference type="SAM" id="SignalP"/>
    </source>
</evidence>
<dbReference type="KEGG" id="dru:Desru_3219"/>
<reference evidence="3" key="1">
    <citation type="submission" date="2011-05" db="EMBL/GenBank/DDBJ databases">
        <title>Complete sequence of Desulfotomaculum ruminis DSM 2154.</title>
        <authorList>
            <person name="Lucas S."/>
            <person name="Copeland A."/>
            <person name="Lapidus A."/>
            <person name="Cheng J.-F."/>
            <person name="Goodwin L."/>
            <person name="Pitluck S."/>
            <person name="Lu M."/>
            <person name="Detter J.C."/>
            <person name="Han C."/>
            <person name="Tapia R."/>
            <person name="Land M."/>
            <person name="Hauser L."/>
            <person name="Kyrpides N."/>
            <person name="Ivanova N."/>
            <person name="Mikhailova N."/>
            <person name="Pagani I."/>
            <person name="Stams A.J.M."/>
            <person name="Plugge C.M."/>
            <person name="Muyzer G."/>
            <person name="Kuever J."/>
            <person name="Parshina S.N."/>
            <person name="Ivanova A.E."/>
            <person name="Nazina T.N."/>
            <person name="Brambilla E."/>
            <person name="Spring S."/>
            <person name="Klenk H.-P."/>
            <person name="Woyke T."/>
        </authorList>
    </citation>
    <scope>NUCLEOTIDE SEQUENCE [LARGE SCALE GENOMIC DNA]</scope>
    <source>
        <strain evidence="3">ATCC 23193 / DSM 2154 / NCIB 8452 / DL</strain>
    </source>
</reference>
<feature type="signal peptide" evidence="1">
    <location>
        <begin position="1"/>
        <end position="23"/>
    </location>
</feature>
<dbReference type="HOGENOM" id="CLU_1123709_0_0_9"/>
<feature type="chain" id="PRO_5003333493" evidence="1">
    <location>
        <begin position="24"/>
        <end position="255"/>
    </location>
</feature>
<dbReference type="AlphaFoldDB" id="F6DVG5"/>